<gene>
    <name evidence="2" type="ORF">IDH45_28750</name>
</gene>
<reference evidence="2" key="1">
    <citation type="submission" date="2020-09" db="EMBL/GenBank/DDBJ databases">
        <title>A novel bacterium of genus Paenibacillus, isolated from South China Sea.</title>
        <authorList>
            <person name="Huang H."/>
            <person name="Mo K."/>
            <person name="Hu Y."/>
        </authorList>
    </citation>
    <scope>NUCLEOTIDE SEQUENCE</scope>
    <source>
        <strain evidence="2">IB182363</strain>
    </source>
</reference>
<dbReference type="GO" id="GO:0016787">
    <property type="term" value="F:hydrolase activity"/>
    <property type="evidence" value="ECO:0007669"/>
    <property type="project" value="InterPro"/>
</dbReference>
<protein>
    <submittedName>
        <fullName evidence="2">Metallophosphoesterase</fullName>
    </submittedName>
</protein>
<dbReference type="SUPFAM" id="SSF56300">
    <property type="entry name" value="Metallo-dependent phosphatases"/>
    <property type="match status" value="1"/>
</dbReference>
<feature type="domain" description="Calcineurin-like phosphoesterase" evidence="1">
    <location>
        <begin position="10"/>
        <end position="225"/>
    </location>
</feature>
<dbReference type="Proteomes" id="UP000639396">
    <property type="component" value="Unassembled WGS sequence"/>
</dbReference>
<organism evidence="2 3">
    <name type="scientific">Paenibacillus oceani</name>
    <dbReference type="NCBI Taxonomy" id="2772510"/>
    <lineage>
        <taxon>Bacteria</taxon>
        <taxon>Bacillati</taxon>
        <taxon>Bacillota</taxon>
        <taxon>Bacilli</taxon>
        <taxon>Bacillales</taxon>
        <taxon>Paenibacillaceae</taxon>
        <taxon>Paenibacillus</taxon>
    </lineage>
</organism>
<comment type="caution">
    <text evidence="2">The sequence shown here is derived from an EMBL/GenBank/DDBJ whole genome shotgun (WGS) entry which is preliminary data.</text>
</comment>
<dbReference type="PANTHER" id="PTHR43143:SF5">
    <property type="entry name" value="SECRETED PROTEIN"/>
    <property type="match status" value="1"/>
</dbReference>
<dbReference type="EMBL" id="JACXJA010000050">
    <property type="protein sequence ID" value="MBD2865981.1"/>
    <property type="molecule type" value="Genomic_DNA"/>
</dbReference>
<evidence type="ECO:0000313" key="2">
    <source>
        <dbReference type="EMBL" id="MBD2865981.1"/>
    </source>
</evidence>
<evidence type="ECO:0000313" key="3">
    <source>
        <dbReference type="Proteomes" id="UP000639396"/>
    </source>
</evidence>
<dbReference type="InterPro" id="IPR051918">
    <property type="entry name" value="STPP_CPPED1"/>
</dbReference>
<proteinExistence type="predicted"/>
<dbReference type="Pfam" id="PF00149">
    <property type="entry name" value="Metallophos"/>
    <property type="match status" value="1"/>
</dbReference>
<sequence length="312" mass="35599">MADNRREFSIVIIPDTQILAAKYPSIYPVKAQWIVDNAADLNVQIILHLGDVVDDGADDEEQFRIAAQAFEKFDQAGIPFLATPGNHDYDNQLKTDRSLTMFNRYFGTHRYANRPWFKGTYEEGKIENSYAVLEIEGEPYLFLSLEFGARDEVLAWADSLMEAHSSHKVIIITHTYMYQHGERTKPGDNHNPKLYKGAAGANDGEDMWQKSFRKHGNLIAVFSGHHDRELVSYRTDFGDCGNPVFQSFQNWQCTDNGGEGRIRILKMKPSDFPSFSLDVYNPHTGSYETNPGYSVEVPLKREDAVLNIRHPR</sequence>
<dbReference type="PANTHER" id="PTHR43143">
    <property type="entry name" value="METALLOPHOSPHOESTERASE, CALCINEURIN SUPERFAMILY"/>
    <property type="match status" value="1"/>
</dbReference>
<dbReference type="InterPro" id="IPR029052">
    <property type="entry name" value="Metallo-depent_PP-like"/>
</dbReference>
<dbReference type="InterPro" id="IPR004843">
    <property type="entry name" value="Calcineurin-like_PHP"/>
</dbReference>
<keyword evidence="3" id="KW-1185">Reference proteome</keyword>
<dbReference type="RefSeq" id="WP_190931601.1">
    <property type="nucleotide sequence ID" value="NZ_JACXJA010000050.1"/>
</dbReference>
<evidence type="ECO:0000259" key="1">
    <source>
        <dbReference type="Pfam" id="PF00149"/>
    </source>
</evidence>
<accession>A0A927H285</accession>
<dbReference type="AlphaFoldDB" id="A0A927H285"/>
<name>A0A927H285_9BACL</name>
<dbReference type="Gene3D" id="3.60.21.10">
    <property type="match status" value="1"/>
</dbReference>